<dbReference type="GO" id="GO:0006281">
    <property type="term" value="P:DNA repair"/>
    <property type="evidence" value="ECO:0007669"/>
    <property type="project" value="InterPro"/>
</dbReference>
<dbReference type="Pfam" id="PF00817">
    <property type="entry name" value="IMS"/>
    <property type="match status" value="1"/>
</dbReference>
<dbReference type="AlphaFoldDB" id="A0A229RLK2"/>
<name>A0A229RLK2_AMYAL</name>
<feature type="region of interest" description="Disordered" evidence="1">
    <location>
        <begin position="75"/>
        <end position="97"/>
    </location>
</feature>
<evidence type="ECO:0000313" key="3">
    <source>
        <dbReference type="EMBL" id="OXM47530.1"/>
    </source>
</evidence>
<comment type="caution">
    <text evidence="3">The sequence shown here is derived from an EMBL/GenBank/DDBJ whole genome shotgun (WGS) entry which is preliminary data.</text>
</comment>
<dbReference type="Gene3D" id="3.40.1170.60">
    <property type="match status" value="1"/>
</dbReference>
<dbReference type="Proteomes" id="UP000215563">
    <property type="component" value="Unassembled WGS sequence"/>
</dbReference>
<keyword evidence="4" id="KW-1185">Reference proteome</keyword>
<dbReference type="InterPro" id="IPR001126">
    <property type="entry name" value="UmuC"/>
</dbReference>
<evidence type="ECO:0000256" key="1">
    <source>
        <dbReference type="SAM" id="MobiDB-lite"/>
    </source>
</evidence>
<accession>A0A229RLK2</accession>
<reference evidence="3 4" key="1">
    <citation type="submission" date="2017-07" db="EMBL/GenBank/DDBJ databases">
        <title>Amycolatopsis alba DSM 44262 Genome sequencing and assembly.</title>
        <authorList>
            <person name="Kaur N."/>
            <person name="Mayilraj S."/>
        </authorList>
    </citation>
    <scope>NUCLEOTIDE SEQUENCE [LARGE SCALE GENOMIC DNA]</scope>
    <source>
        <strain evidence="3 4">DSM 44262</strain>
    </source>
</reference>
<feature type="domain" description="UmuC" evidence="2">
    <location>
        <begin position="10"/>
        <end position="68"/>
    </location>
</feature>
<protein>
    <recommendedName>
        <fullName evidence="2">UmuC domain-containing protein</fullName>
    </recommendedName>
</protein>
<dbReference type="InterPro" id="IPR043502">
    <property type="entry name" value="DNA/RNA_pol_sf"/>
</dbReference>
<dbReference type="RefSeq" id="WP_084702240.1">
    <property type="nucleotide sequence ID" value="NZ_KB913032.1"/>
</dbReference>
<gene>
    <name evidence="3" type="ORF">CFP75_23900</name>
</gene>
<dbReference type="EMBL" id="NMQU01000074">
    <property type="protein sequence ID" value="OXM47530.1"/>
    <property type="molecule type" value="Genomic_DNA"/>
</dbReference>
<evidence type="ECO:0000313" key="4">
    <source>
        <dbReference type="Proteomes" id="UP000215563"/>
    </source>
</evidence>
<dbReference type="OrthoDB" id="5244088at2"/>
<dbReference type="SUPFAM" id="SSF56672">
    <property type="entry name" value="DNA/RNA polymerases"/>
    <property type="match status" value="1"/>
</dbReference>
<evidence type="ECO:0000259" key="2">
    <source>
        <dbReference type="Pfam" id="PF00817"/>
    </source>
</evidence>
<proteinExistence type="predicted"/>
<sequence>MAAALAAPQISEQRATAVFLGETVVASSDRARSFGVVCAMRRREVKSRCPELLVLAHDAGRMRVCSRSSWRRRKLTRQTSSPLRFTGKSASADGRVDHHIDEDEHVSGSSQLRTPSAGAFAVRRLSI</sequence>
<organism evidence="3 4">
    <name type="scientific">Amycolatopsis alba DSM 44262</name>
    <dbReference type="NCBI Taxonomy" id="1125972"/>
    <lineage>
        <taxon>Bacteria</taxon>
        <taxon>Bacillati</taxon>
        <taxon>Actinomycetota</taxon>
        <taxon>Actinomycetes</taxon>
        <taxon>Pseudonocardiales</taxon>
        <taxon>Pseudonocardiaceae</taxon>
        <taxon>Amycolatopsis</taxon>
    </lineage>
</organism>